<accession>A0A556ML54</accession>
<evidence type="ECO:0000313" key="4">
    <source>
        <dbReference type="Proteomes" id="UP000318733"/>
    </source>
</evidence>
<organism evidence="3 4">
    <name type="scientific">Mucilaginibacter corticis</name>
    <dbReference type="NCBI Taxonomy" id="2597670"/>
    <lineage>
        <taxon>Bacteria</taxon>
        <taxon>Pseudomonadati</taxon>
        <taxon>Bacteroidota</taxon>
        <taxon>Sphingobacteriia</taxon>
        <taxon>Sphingobacteriales</taxon>
        <taxon>Sphingobacteriaceae</taxon>
        <taxon>Mucilaginibacter</taxon>
    </lineage>
</organism>
<dbReference type="EMBL" id="VLPK01000002">
    <property type="protein sequence ID" value="TSJ40578.1"/>
    <property type="molecule type" value="Genomic_DNA"/>
</dbReference>
<dbReference type="Gene3D" id="3.30.530.80">
    <property type="match status" value="1"/>
</dbReference>
<dbReference type="OrthoDB" id="796470at2"/>
<keyword evidence="4" id="KW-1185">Reference proteome</keyword>
<gene>
    <name evidence="3" type="ORF">FO440_12565</name>
</gene>
<name>A0A556ML54_9SPHI</name>
<comment type="caution">
    <text evidence="3">The sequence shown here is derived from an EMBL/GenBank/DDBJ whole genome shotgun (WGS) entry which is preliminary data.</text>
</comment>
<dbReference type="Proteomes" id="UP000318733">
    <property type="component" value="Unassembled WGS sequence"/>
</dbReference>
<evidence type="ECO:0000313" key="3">
    <source>
        <dbReference type="EMBL" id="TSJ40578.1"/>
    </source>
</evidence>
<reference evidence="3 4" key="1">
    <citation type="submission" date="2019-07" db="EMBL/GenBank/DDBJ databases">
        <authorList>
            <person name="Huq M.A."/>
        </authorList>
    </citation>
    <scope>NUCLEOTIDE SEQUENCE [LARGE SCALE GENOMIC DNA]</scope>
    <source>
        <strain evidence="3 4">MAH-19</strain>
    </source>
</reference>
<dbReference type="InterPro" id="IPR027823">
    <property type="entry name" value="DUF4468"/>
</dbReference>
<evidence type="ECO:0000259" key="2">
    <source>
        <dbReference type="Pfam" id="PF14730"/>
    </source>
</evidence>
<keyword evidence="1" id="KW-0732">Signal</keyword>
<sequence>MKTLVINLTLLLLTFTAFAKDGLPASNTLPDTIKILTDTNHNVYYQKTVKVGDNIMAPQIYERAIQVMSAKNLTQNYLDDTNWKLIFTTTQDLNINVNRLFVADINEEIDPYTVQFAITLDIKNGRYRYTVNNIVFFLPINSYNKRETFYETYMKASTAENKRISKNAKALIASFERYLAGLTDDLKQSIEQKATMYNAKF</sequence>
<dbReference type="RefSeq" id="WP_144248617.1">
    <property type="nucleotide sequence ID" value="NZ_VLPK01000002.1"/>
</dbReference>
<protein>
    <recommendedName>
        <fullName evidence="2">DUF4468 domain-containing protein</fullName>
    </recommendedName>
</protein>
<feature type="chain" id="PRO_5021833592" description="DUF4468 domain-containing protein" evidence="1">
    <location>
        <begin position="20"/>
        <end position="201"/>
    </location>
</feature>
<proteinExistence type="predicted"/>
<dbReference type="AlphaFoldDB" id="A0A556ML54"/>
<feature type="domain" description="DUF4468" evidence="2">
    <location>
        <begin position="45"/>
        <end position="136"/>
    </location>
</feature>
<dbReference type="Pfam" id="PF14730">
    <property type="entry name" value="DUF4468"/>
    <property type="match status" value="1"/>
</dbReference>
<evidence type="ECO:0000256" key="1">
    <source>
        <dbReference type="SAM" id="SignalP"/>
    </source>
</evidence>
<feature type="signal peptide" evidence="1">
    <location>
        <begin position="1"/>
        <end position="19"/>
    </location>
</feature>